<feature type="region of interest" description="Disordered" evidence="1">
    <location>
        <begin position="1"/>
        <end position="110"/>
    </location>
</feature>
<name>A0A0C3AC63_PILCF</name>
<feature type="compositionally biased region" description="Basic and acidic residues" evidence="1">
    <location>
        <begin position="208"/>
        <end position="218"/>
    </location>
</feature>
<protein>
    <submittedName>
        <fullName evidence="2">Uncharacterized protein</fullName>
    </submittedName>
</protein>
<dbReference type="EMBL" id="KN833338">
    <property type="protein sequence ID" value="KIM71378.1"/>
    <property type="molecule type" value="Genomic_DNA"/>
</dbReference>
<reference evidence="2 3" key="1">
    <citation type="submission" date="2014-04" db="EMBL/GenBank/DDBJ databases">
        <authorList>
            <consortium name="DOE Joint Genome Institute"/>
            <person name="Kuo A."/>
            <person name="Tarkka M."/>
            <person name="Buscot F."/>
            <person name="Kohler A."/>
            <person name="Nagy L.G."/>
            <person name="Floudas D."/>
            <person name="Copeland A."/>
            <person name="Barry K.W."/>
            <person name="Cichocki N."/>
            <person name="Veneault-Fourrey C."/>
            <person name="LaButti K."/>
            <person name="Lindquist E.A."/>
            <person name="Lipzen A."/>
            <person name="Lundell T."/>
            <person name="Morin E."/>
            <person name="Murat C."/>
            <person name="Sun H."/>
            <person name="Tunlid A."/>
            <person name="Henrissat B."/>
            <person name="Grigoriev I.V."/>
            <person name="Hibbett D.S."/>
            <person name="Martin F."/>
            <person name="Nordberg H.P."/>
            <person name="Cantor M.N."/>
            <person name="Hua S.X."/>
        </authorList>
    </citation>
    <scope>NUCLEOTIDE SEQUENCE [LARGE SCALE GENOMIC DNA]</scope>
    <source>
        <strain evidence="2 3">F 1598</strain>
    </source>
</reference>
<dbReference type="OrthoDB" id="2748837at2759"/>
<dbReference type="HOGENOM" id="CLU_874684_0_0_1"/>
<proteinExistence type="predicted"/>
<keyword evidence="3" id="KW-1185">Reference proteome</keyword>
<organism evidence="2 3">
    <name type="scientific">Piloderma croceum (strain F 1598)</name>
    <dbReference type="NCBI Taxonomy" id="765440"/>
    <lineage>
        <taxon>Eukaryota</taxon>
        <taxon>Fungi</taxon>
        <taxon>Dikarya</taxon>
        <taxon>Basidiomycota</taxon>
        <taxon>Agaricomycotina</taxon>
        <taxon>Agaricomycetes</taxon>
        <taxon>Agaricomycetidae</taxon>
        <taxon>Atheliales</taxon>
        <taxon>Atheliaceae</taxon>
        <taxon>Piloderma</taxon>
    </lineage>
</organism>
<dbReference type="InParanoid" id="A0A0C3AC63"/>
<feature type="compositionally biased region" description="Acidic residues" evidence="1">
    <location>
        <begin position="226"/>
        <end position="263"/>
    </location>
</feature>
<evidence type="ECO:0000256" key="1">
    <source>
        <dbReference type="SAM" id="MobiDB-lite"/>
    </source>
</evidence>
<dbReference type="AlphaFoldDB" id="A0A0C3AC63"/>
<sequence>MSRQSSGLSRSSSYIRSSRSSPSMHSVASSTMSSVKKAAKTTKSVAKSLKRAIKKGAATAVRPLKKARTSLSSRASSVDIFESNDSNDKRPSSSQEDNAEDEPKGETDEQELERLQVGWRSPMYTFFHAEVSVGYDEGRKYHFFKCASGKCKGKGQKGDNATSNDRQTSELGMLSNAFEELNRVRCFNHTIQLLAKALLKPFSSARSTETDNETKNGDDGMPELQAMDDEDDEEEGEDDPDADDEDEEEEEDLLTDLDDDEREELINNTEAVRTMLNKVRKLSFAVVHSTTIALPAWRDACAAHSLCVRLIPRDVKTR</sequence>
<feature type="compositionally biased region" description="Low complexity" evidence="1">
    <location>
        <begin position="1"/>
        <end position="47"/>
    </location>
</feature>
<dbReference type="Proteomes" id="UP000054166">
    <property type="component" value="Unassembled WGS sequence"/>
</dbReference>
<reference evidence="3" key="2">
    <citation type="submission" date="2015-01" db="EMBL/GenBank/DDBJ databases">
        <title>Evolutionary Origins and Diversification of the Mycorrhizal Mutualists.</title>
        <authorList>
            <consortium name="DOE Joint Genome Institute"/>
            <consortium name="Mycorrhizal Genomics Consortium"/>
            <person name="Kohler A."/>
            <person name="Kuo A."/>
            <person name="Nagy L.G."/>
            <person name="Floudas D."/>
            <person name="Copeland A."/>
            <person name="Barry K.W."/>
            <person name="Cichocki N."/>
            <person name="Veneault-Fourrey C."/>
            <person name="LaButti K."/>
            <person name="Lindquist E.A."/>
            <person name="Lipzen A."/>
            <person name="Lundell T."/>
            <person name="Morin E."/>
            <person name="Murat C."/>
            <person name="Riley R."/>
            <person name="Ohm R."/>
            <person name="Sun H."/>
            <person name="Tunlid A."/>
            <person name="Henrissat B."/>
            <person name="Grigoriev I.V."/>
            <person name="Hibbett D.S."/>
            <person name="Martin F."/>
        </authorList>
    </citation>
    <scope>NUCLEOTIDE SEQUENCE [LARGE SCALE GENOMIC DNA]</scope>
    <source>
        <strain evidence="3">F 1598</strain>
    </source>
</reference>
<evidence type="ECO:0000313" key="3">
    <source>
        <dbReference type="Proteomes" id="UP000054166"/>
    </source>
</evidence>
<feature type="region of interest" description="Disordered" evidence="1">
    <location>
        <begin position="204"/>
        <end position="264"/>
    </location>
</feature>
<gene>
    <name evidence="2" type="ORF">PILCRDRAFT_17127</name>
</gene>
<evidence type="ECO:0000313" key="2">
    <source>
        <dbReference type="EMBL" id="KIM71378.1"/>
    </source>
</evidence>
<accession>A0A0C3AC63</accession>